<accession>A0ABD0KEE5</accession>
<evidence type="ECO:0000313" key="3">
    <source>
        <dbReference type="Proteomes" id="UP001519460"/>
    </source>
</evidence>
<feature type="signal peptide" evidence="1">
    <location>
        <begin position="1"/>
        <end position="17"/>
    </location>
</feature>
<evidence type="ECO:0000256" key="1">
    <source>
        <dbReference type="SAM" id="SignalP"/>
    </source>
</evidence>
<dbReference type="AlphaFoldDB" id="A0ABD0KEE5"/>
<name>A0ABD0KEE5_9CAEN</name>
<keyword evidence="3" id="KW-1185">Reference proteome</keyword>
<evidence type="ECO:0000313" key="2">
    <source>
        <dbReference type="EMBL" id="KAK7485412.1"/>
    </source>
</evidence>
<feature type="chain" id="PRO_5044780472" evidence="1">
    <location>
        <begin position="18"/>
        <end position="215"/>
    </location>
</feature>
<keyword evidence="1" id="KW-0732">Signal</keyword>
<dbReference type="Proteomes" id="UP001519460">
    <property type="component" value="Unassembled WGS sequence"/>
</dbReference>
<proteinExistence type="predicted"/>
<dbReference type="EMBL" id="JACVVK020000195">
    <property type="protein sequence ID" value="KAK7485412.1"/>
    <property type="molecule type" value="Genomic_DNA"/>
</dbReference>
<protein>
    <submittedName>
        <fullName evidence="2">Uncharacterized protein</fullName>
    </submittedName>
</protein>
<sequence>MLCLALLLLTTPVWTSASDEFVDALKLEPLRDSIYIFDVRTDASTDDVKQSFAGLDVRYQFKVRTRMNGRLITLTLYQIVTYNQSEALKQLRLPDGSKVTQYPVEHISDFFNMIGEGEGWDEPNYGPLPDENLCFFESEYSPKAQMTAVMKAFAENAREAHRMVRDRVRFFAVLGSNPMKTTSLTMTNTDEKSDPTANIESITSIITDISQPKTD</sequence>
<organism evidence="2 3">
    <name type="scientific">Batillaria attramentaria</name>
    <dbReference type="NCBI Taxonomy" id="370345"/>
    <lineage>
        <taxon>Eukaryota</taxon>
        <taxon>Metazoa</taxon>
        <taxon>Spiralia</taxon>
        <taxon>Lophotrochozoa</taxon>
        <taxon>Mollusca</taxon>
        <taxon>Gastropoda</taxon>
        <taxon>Caenogastropoda</taxon>
        <taxon>Sorbeoconcha</taxon>
        <taxon>Cerithioidea</taxon>
        <taxon>Batillariidae</taxon>
        <taxon>Batillaria</taxon>
    </lineage>
</organism>
<comment type="caution">
    <text evidence="2">The sequence shown here is derived from an EMBL/GenBank/DDBJ whole genome shotgun (WGS) entry which is preliminary data.</text>
</comment>
<gene>
    <name evidence="2" type="ORF">BaRGS_00023360</name>
</gene>
<reference evidence="2 3" key="1">
    <citation type="journal article" date="2023" name="Sci. Data">
        <title>Genome assembly of the Korean intertidal mud-creeper Batillaria attramentaria.</title>
        <authorList>
            <person name="Patra A.K."/>
            <person name="Ho P.T."/>
            <person name="Jun S."/>
            <person name="Lee S.J."/>
            <person name="Kim Y."/>
            <person name="Won Y.J."/>
        </authorList>
    </citation>
    <scope>NUCLEOTIDE SEQUENCE [LARGE SCALE GENOMIC DNA]</scope>
    <source>
        <strain evidence="2">Wonlab-2016</strain>
    </source>
</reference>